<dbReference type="Proteomes" id="UP000799118">
    <property type="component" value="Unassembled WGS sequence"/>
</dbReference>
<organism evidence="2 3">
    <name type="scientific">Gymnopus androsaceus JB14</name>
    <dbReference type="NCBI Taxonomy" id="1447944"/>
    <lineage>
        <taxon>Eukaryota</taxon>
        <taxon>Fungi</taxon>
        <taxon>Dikarya</taxon>
        <taxon>Basidiomycota</taxon>
        <taxon>Agaricomycotina</taxon>
        <taxon>Agaricomycetes</taxon>
        <taxon>Agaricomycetidae</taxon>
        <taxon>Agaricales</taxon>
        <taxon>Marasmiineae</taxon>
        <taxon>Omphalotaceae</taxon>
        <taxon>Gymnopus</taxon>
    </lineage>
</organism>
<feature type="domain" description="Glutathione S-transferase UstS-like C-terminal" evidence="1">
    <location>
        <begin position="39"/>
        <end position="141"/>
    </location>
</feature>
<dbReference type="AlphaFoldDB" id="A0A6A4GM74"/>
<dbReference type="InterPro" id="IPR054416">
    <property type="entry name" value="GST_UstS-like_C"/>
</dbReference>
<dbReference type="Gene3D" id="1.20.1050.10">
    <property type="match status" value="1"/>
</dbReference>
<gene>
    <name evidence="2" type="ORF">BT96DRAFT_867669</name>
</gene>
<reference evidence="2" key="1">
    <citation type="journal article" date="2019" name="Environ. Microbiol.">
        <title>Fungal ecological strategies reflected in gene transcription - a case study of two litter decomposers.</title>
        <authorList>
            <person name="Barbi F."/>
            <person name="Kohler A."/>
            <person name="Barry K."/>
            <person name="Baskaran P."/>
            <person name="Daum C."/>
            <person name="Fauchery L."/>
            <person name="Ihrmark K."/>
            <person name="Kuo A."/>
            <person name="LaButti K."/>
            <person name="Lipzen A."/>
            <person name="Morin E."/>
            <person name="Grigoriev I.V."/>
            <person name="Henrissat B."/>
            <person name="Lindahl B."/>
            <person name="Martin F."/>
        </authorList>
    </citation>
    <scope>NUCLEOTIDE SEQUENCE</scope>
    <source>
        <strain evidence="2">JB14</strain>
    </source>
</reference>
<keyword evidence="3" id="KW-1185">Reference proteome</keyword>
<dbReference type="Pfam" id="PF22041">
    <property type="entry name" value="GST_C_7"/>
    <property type="match status" value="1"/>
</dbReference>
<dbReference type="EMBL" id="ML769844">
    <property type="protein sequence ID" value="KAE9386849.1"/>
    <property type="molecule type" value="Genomic_DNA"/>
</dbReference>
<evidence type="ECO:0000259" key="1">
    <source>
        <dbReference type="Pfam" id="PF22041"/>
    </source>
</evidence>
<proteinExistence type="predicted"/>
<sequence>MRSPILVDDSLKSVDTAEYLDRRQNLPRHPRLIPEGSHALQAAFRDAGSAHMPFLAPTDVMVSHPASSVFLQTKFEKMLGMKIEDVYPKDEERVAAWNEWKAEVSSVSVWFRKEDIWVMGTPSKFADFVLAFILRPRHCCGDDGME</sequence>
<evidence type="ECO:0000313" key="2">
    <source>
        <dbReference type="EMBL" id="KAE9386849.1"/>
    </source>
</evidence>
<name>A0A6A4GM74_9AGAR</name>
<accession>A0A6A4GM74</accession>
<protein>
    <recommendedName>
        <fullName evidence="1">Glutathione S-transferase UstS-like C-terminal domain-containing protein</fullName>
    </recommendedName>
</protein>
<evidence type="ECO:0000313" key="3">
    <source>
        <dbReference type="Proteomes" id="UP000799118"/>
    </source>
</evidence>
<dbReference type="OrthoDB" id="4951845at2759"/>